<sequence length="1308" mass="143886">MSTQVAPQAPAQVPIPFTPPQDPSPKAREYSEGSMYDELNPEDLKAWHGRYAAYKQWRHEIPPKNVKPFGHTSGSRSTQSFGLQVGVGSADWNWRRGYQLSDTGTVPTTIMEGQWEQRDRELEKNAQAPVASAVPPHPNVHSVKSKPSFALPAHTQPPNTTKPSPNLSRQPSIHQPIQPILAQPISQSSQAKWPPTASRYPVPAQPSKRVSPPPGTLLVPYPTHSATHAERESYLASVINLPIEMLIETRDGVATSKKVDTHISRSRSDRDRAKGRSASNMSAGSSTTLTSTEEKAKEVRALGSGGSSRNRLGRSVTDVVKAKSSSSIRMESRHSVDRSLGSAGSRLERSITDGAKTRSSTSQKPLREHHYQASDHLPVPCIASHEPHPTETTINRAARLPLPPSYASTGHQSKSTAGSTVGSVRSRETTIIPQYQPSSSEVIISRAAREPLPPSTIAETIKLPISAKTAASGSAALPVRVPTDATIIQAGTTPLPASTIHAHTSYTAPIQPTPSQVPLLPSMKPHTDLPYLASPLPSPGPLPDPTLTHRQQMPLPRPALTPRPSNDALDVNLMDVKSNRGEGSLMTKFESANGPDNGVKTVRMPKAEIVEIKMKAPSKKEAIIAPQPSITRQTSQHSVGTRSEHASVPLSTAPPPNTPTAHQAPSHISQAHPMTLDVHAALTSHQRQPSTRDLRRQPVDSPVSTLQYLNVPGSLRSCHGNGSGSGKDHSMGSANGSPHPTFIFSPQTNSQRSGTYRSNEDQVSFEVPQGSRRRLRVTLKWLKDGSRRESSTNDGTSQREGNVRSEKPPAVPPKELPRQKESYKSKVSRQTSHRDGQASQAEHPIPADRLPSPNLPPINMDFPFEHQTERENKPMHENRKQYLNPTNPAFNPILNPYYAGAPLPPYNPTQVYNVRMPFAYPLPQPPGMWGCRPLDHGQSSEKNPKQSSELPGKESVDPPSEKMSLMMADGGMPSIRGLGMRLGTGVGAAAVGAYPQPQGQREQYSWQQRSNVFQCMFNRDPYQPNHHRNVNHEDEELPSEDIHAWRHKIPSDLGQAHTAAPTNRPSANLRPAIANTFGPGTAYDFVPPGRAPNTWWKRLRPRRQIDVQSTKNKPRLPDLARLSPSHNIQQNLPRTHGDIPPQNAPYVRDRFREKEEKRRQRAAKRHKRQRRMTEQTKSAGLSSEALARTDARDWPKGMGNDQLRGRSRTMIKDWVTKVRGSGKIQPPPKSGPATEYVPWRSRLIIKDPGVARLHRQSSQARRADGSPQQQRMQNSSNVPLNALKMGLSLGGRNQNVQNGQENGQRMRK</sequence>
<dbReference type="EMBL" id="AE017349">
    <property type="protein sequence ID" value="AAW45703.2"/>
    <property type="molecule type" value="Genomic_DNA"/>
</dbReference>
<feature type="compositionally biased region" description="Basic and acidic residues" evidence="1">
    <location>
        <begin position="815"/>
        <end position="824"/>
    </location>
</feature>
<feature type="compositionally biased region" description="Basic and acidic residues" evidence="1">
    <location>
        <begin position="253"/>
        <end position="274"/>
    </location>
</feature>
<feature type="compositionally biased region" description="Polar residues" evidence="1">
    <location>
        <begin position="732"/>
        <end position="757"/>
    </location>
</feature>
<feature type="region of interest" description="Disordered" evidence="1">
    <location>
        <begin position="929"/>
        <end position="965"/>
    </location>
</feature>
<proteinExistence type="predicted"/>
<feature type="region of interest" description="Disordered" evidence="1">
    <location>
        <begin position="620"/>
        <end position="667"/>
    </location>
</feature>
<dbReference type="HOGENOM" id="CLU_006695_0_0_1"/>
<dbReference type="RefSeq" id="XP_024513577.1">
    <property type="nucleotide sequence ID" value="XM_024657847.1"/>
</dbReference>
<feature type="compositionally biased region" description="Polar residues" evidence="1">
    <location>
        <begin position="1256"/>
        <end position="1279"/>
    </location>
</feature>
<feature type="compositionally biased region" description="Polar residues" evidence="1">
    <location>
        <begin position="156"/>
        <end position="172"/>
    </location>
</feature>
<accession>Q5KBF3</accession>
<dbReference type="InParanoid" id="Q5KBF3"/>
<reference evidence="2 3" key="1">
    <citation type="journal article" date="2005" name="Science">
        <title>The genome of the basidiomycetous yeast and human pathogen Cryptococcus neoformans.</title>
        <authorList>
            <person name="Loftus B.J."/>
            <person name="Fung E."/>
            <person name="Roncaglia P."/>
            <person name="Rowley D."/>
            <person name="Amedeo P."/>
            <person name="Bruno D."/>
            <person name="Vamathevan J."/>
            <person name="Miranda M."/>
            <person name="Anderson I.J."/>
            <person name="Fraser J.A."/>
            <person name="Allen J.E."/>
            <person name="Bosdet I.E."/>
            <person name="Brent M.R."/>
            <person name="Chiu R."/>
            <person name="Doering T.L."/>
            <person name="Donlin M.J."/>
            <person name="D'Souza C.A."/>
            <person name="Fox D.S."/>
            <person name="Grinberg V."/>
            <person name="Fu J."/>
            <person name="Fukushima M."/>
            <person name="Haas B.J."/>
            <person name="Huang J.C."/>
            <person name="Janbon G."/>
            <person name="Jones S.J."/>
            <person name="Koo H.L."/>
            <person name="Krzywinski M.I."/>
            <person name="Kwon-Chung J.K."/>
            <person name="Lengeler K.B."/>
            <person name="Maiti R."/>
            <person name="Marra M.A."/>
            <person name="Marra R.E."/>
            <person name="Mathewson C.A."/>
            <person name="Mitchell T.G."/>
            <person name="Pertea M."/>
            <person name="Riggs F.R."/>
            <person name="Salzberg S.L."/>
            <person name="Schein J.E."/>
            <person name="Shvartsbeyn A."/>
            <person name="Shin H."/>
            <person name="Shumway M."/>
            <person name="Specht C.A."/>
            <person name="Suh B.B."/>
            <person name="Tenney A."/>
            <person name="Utterback T.R."/>
            <person name="Wickes B.L."/>
            <person name="Wortman J.R."/>
            <person name="Wye N.H."/>
            <person name="Kronstad J.W."/>
            <person name="Lodge J.K."/>
            <person name="Heitman J."/>
            <person name="Davis R.W."/>
            <person name="Fraser C.M."/>
            <person name="Hyman R.W."/>
        </authorList>
    </citation>
    <scope>NUCLEOTIDE SEQUENCE [LARGE SCALE GENOMIC DNA]</scope>
    <source>
        <strain evidence="3">JEC21 / ATCC MYA-565</strain>
    </source>
</reference>
<feature type="region of interest" description="Disordered" evidence="1">
    <location>
        <begin position="185"/>
        <end position="222"/>
    </location>
</feature>
<feature type="region of interest" description="Disordered" evidence="1">
    <location>
        <begin position="1130"/>
        <end position="1185"/>
    </location>
</feature>
<dbReference type="GeneID" id="3259448"/>
<gene>
    <name evidence="2" type="ordered locus">CNI02740</name>
</gene>
<feature type="region of interest" description="Disordered" evidence="1">
    <location>
        <begin position="783"/>
        <end position="862"/>
    </location>
</feature>
<feature type="region of interest" description="Disordered" evidence="1">
    <location>
        <begin position="1248"/>
        <end position="1308"/>
    </location>
</feature>
<dbReference type="VEuPathDB" id="FungiDB:CNI02740"/>
<organism evidence="2 3">
    <name type="scientific">Cryptococcus deneoformans (strain JEC21 / ATCC MYA-565)</name>
    <name type="common">Cryptococcus neoformans var. neoformans serotype D</name>
    <dbReference type="NCBI Taxonomy" id="214684"/>
    <lineage>
        <taxon>Eukaryota</taxon>
        <taxon>Fungi</taxon>
        <taxon>Dikarya</taxon>
        <taxon>Basidiomycota</taxon>
        <taxon>Agaricomycotina</taxon>
        <taxon>Tremellomycetes</taxon>
        <taxon>Tremellales</taxon>
        <taxon>Cryptococcaceae</taxon>
        <taxon>Cryptococcus</taxon>
        <taxon>Cryptococcus neoformans species complex</taxon>
    </lineage>
</organism>
<feature type="compositionally biased region" description="Basic residues" evidence="1">
    <location>
        <begin position="1159"/>
        <end position="1170"/>
    </location>
</feature>
<evidence type="ECO:0000256" key="1">
    <source>
        <dbReference type="SAM" id="MobiDB-lite"/>
    </source>
</evidence>
<dbReference type="Proteomes" id="UP000002149">
    <property type="component" value="Chromosome 9"/>
</dbReference>
<dbReference type="OrthoDB" id="2564780at2759"/>
<feature type="compositionally biased region" description="Polar residues" evidence="1">
    <location>
        <begin position="406"/>
        <end position="431"/>
    </location>
</feature>
<feature type="region of interest" description="Disordered" evidence="1">
    <location>
        <begin position="253"/>
        <end position="372"/>
    </location>
</feature>
<feature type="compositionally biased region" description="Polar residues" evidence="1">
    <location>
        <begin position="628"/>
        <end position="641"/>
    </location>
</feature>
<feature type="region of interest" description="Disordered" evidence="1">
    <location>
        <begin position="683"/>
        <end position="770"/>
    </location>
</feature>
<keyword evidence="3" id="KW-1185">Reference proteome</keyword>
<feature type="region of interest" description="Disordered" evidence="1">
    <location>
        <begin position="404"/>
        <end position="431"/>
    </location>
</feature>
<feature type="compositionally biased region" description="Polar residues" evidence="1">
    <location>
        <begin position="277"/>
        <end position="291"/>
    </location>
</feature>
<feature type="region of interest" description="Disordered" evidence="1">
    <location>
        <begin position="1"/>
        <end position="34"/>
    </location>
</feature>
<protein>
    <submittedName>
        <fullName evidence="2">Uncharacterized protein</fullName>
    </submittedName>
</protein>
<evidence type="ECO:0000313" key="2">
    <source>
        <dbReference type="EMBL" id="AAW45703.2"/>
    </source>
</evidence>
<dbReference type="PaxDb" id="214684-Q5KBF3"/>
<feature type="compositionally biased region" description="Low complexity" evidence="1">
    <location>
        <begin position="1290"/>
        <end position="1308"/>
    </location>
</feature>
<feature type="compositionally biased region" description="Basic and acidic residues" evidence="1">
    <location>
        <begin position="1147"/>
        <end position="1158"/>
    </location>
</feature>
<dbReference type="KEGG" id="cne:CNI02740"/>
<feature type="compositionally biased region" description="Basic and acidic residues" evidence="1">
    <location>
        <begin position="951"/>
        <end position="960"/>
    </location>
</feature>
<feature type="region of interest" description="Disordered" evidence="1">
    <location>
        <begin position="119"/>
        <end position="172"/>
    </location>
</feature>
<feature type="compositionally biased region" description="Low complexity" evidence="1">
    <location>
        <begin position="1"/>
        <end position="14"/>
    </location>
</feature>
<feature type="compositionally biased region" description="Basic and acidic residues" evidence="1">
    <location>
        <begin position="933"/>
        <end position="944"/>
    </location>
</feature>
<name>Q5KBF3_CRYD1</name>
<evidence type="ECO:0000313" key="3">
    <source>
        <dbReference type="Proteomes" id="UP000002149"/>
    </source>
</evidence>